<dbReference type="InterPro" id="IPR001387">
    <property type="entry name" value="Cro/C1-type_HTH"/>
</dbReference>
<evidence type="ECO:0000313" key="3">
    <source>
        <dbReference type="Proteomes" id="UP000305539"/>
    </source>
</evidence>
<feature type="domain" description="HTH cro/C1-type" evidence="1">
    <location>
        <begin position="8"/>
        <end position="51"/>
    </location>
</feature>
<name>A0A4U1HTT9_9BURK</name>
<accession>A0A4U1HTT9</accession>
<reference evidence="2 3" key="1">
    <citation type="submission" date="2019-04" db="EMBL/GenBank/DDBJ databases">
        <title>Trinickia sp. 7GSK02, isolated from subtropical forest soil.</title>
        <authorList>
            <person name="Gao Z.-H."/>
            <person name="Qiu L.-H."/>
        </authorList>
    </citation>
    <scope>NUCLEOTIDE SEQUENCE [LARGE SCALE GENOMIC DNA]</scope>
    <source>
        <strain evidence="2 3">7GSK02</strain>
    </source>
</reference>
<dbReference type="InterPro" id="IPR010982">
    <property type="entry name" value="Lambda_DNA-bd_dom_sf"/>
</dbReference>
<dbReference type="Gene3D" id="1.10.260.40">
    <property type="entry name" value="lambda repressor-like DNA-binding domains"/>
    <property type="match status" value="1"/>
</dbReference>
<keyword evidence="3" id="KW-1185">Reference proteome</keyword>
<dbReference type="Pfam" id="PF01381">
    <property type="entry name" value="HTH_3"/>
    <property type="match status" value="1"/>
</dbReference>
<evidence type="ECO:0000313" key="2">
    <source>
        <dbReference type="EMBL" id="TKC83447.1"/>
    </source>
</evidence>
<dbReference type="CDD" id="cd00093">
    <property type="entry name" value="HTH_XRE"/>
    <property type="match status" value="1"/>
</dbReference>
<dbReference type="AlphaFoldDB" id="A0A4U1HTT9"/>
<evidence type="ECO:0000259" key="1">
    <source>
        <dbReference type="PROSITE" id="PS50943"/>
    </source>
</evidence>
<proteinExistence type="predicted"/>
<dbReference type="Proteomes" id="UP000305539">
    <property type="component" value="Unassembled WGS sequence"/>
</dbReference>
<dbReference type="EMBL" id="SWJE01000014">
    <property type="protein sequence ID" value="TKC83447.1"/>
    <property type="molecule type" value="Genomic_DNA"/>
</dbReference>
<dbReference type="SUPFAM" id="SSF47413">
    <property type="entry name" value="lambda repressor-like DNA-binding domains"/>
    <property type="match status" value="1"/>
</dbReference>
<dbReference type="SMART" id="SM00530">
    <property type="entry name" value="HTH_XRE"/>
    <property type="match status" value="1"/>
</dbReference>
<comment type="caution">
    <text evidence="2">The sequence shown here is derived from an EMBL/GenBank/DDBJ whole genome shotgun (WGS) entry which is preliminary data.</text>
</comment>
<sequence>MDTVGKRLREERLRVGLSQDEFAAIGGLGRKSLGLYESDERAPDTNFLLALRGIGVDVWYVLTGQTLVDSLTSEESELVKRCRLGKEAQTSGSELTQDEREILDAYNQLNEAGKATMQAMLETWVNTGALTQTGQPPAPERRVKRLSENRRAALDARAAENVERAMQLVAAERAERSARSKKGPGK</sequence>
<dbReference type="PROSITE" id="PS50943">
    <property type="entry name" value="HTH_CROC1"/>
    <property type="match status" value="1"/>
</dbReference>
<organism evidence="2 3">
    <name type="scientific">Trinickia terrae</name>
    <dbReference type="NCBI Taxonomy" id="2571161"/>
    <lineage>
        <taxon>Bacteria</taxon>
        <taxon>Pseudomonadati</taxon>
        <taxon>Pseudomonadota</taxon>
        <taxon>Betaproteobacteria</taxon>
        <taxon>Burkholderiales</taxon>
        <taxon>Burkholderiaceae</taxon>
        <taxon>Trinickia</taxon>
    </lineage>
</organism>
<dbReference type="RefSeq" id="WP_136897489.1">
    <property type="nucleotide sequence ID" value="NZ_SWJE01000014.1"/>
</dbReference>
<dbReference type="GO" id="GO:0003677">
    <property type="term" value="F:DNA binding"/>
    <property type="evidence" value="ECO:0007669"/>
    <property type="project" value="InterPro"/>
</dbReference>
<dbReference type="OrthoDB" id="7011085at2"/>
<protein>
    <submittedName>
        <fullName evidence="2">Helix-turn-helix transcriptional regulator</fullName>
    </submittedName>
</protein>
<gene>
    <name evidence="2" type="ORF">FAZ69_23445</name>
</gene>